<dbReference type="Proteomes" id="UP001210925">
    <property type="component" value="Unassembled WGS sequence"/>
</dbReference>
<gene>
    <name evidence="1" type="ORF">HK103_004054</name>
</gene>
<evidence type="ECO:0000313" key="1">
    <source>
        <dbReference type="EMBL" id="KAJ3258061.1"/>
    </source>
</evidence>
<dbReference type="AlphaFoldDB" id="A0AAD5Y637"/>
<keyword evidence="2" id="KW-1185">Reference proteome</keyword>
<proteinExistence type="predicted"/>
<comment type="caution">
    <text evidence="1">The sequence shown here is derived from an EMBL/GenBank/DDBJ whole genome shotgun (WGS) entry which is preliminary data.</text>
</comment>
<accession>A0AAD5Y637</accession>
<organism evidence="1 2">
    <name type="scientific">Boothiomyces macroporosus</name>
    <dbReference type="NCBI Taxonomy" id="261099"/>
    <lineage>
        <taxon>Eukaryota</taxon>
        <taxon>Fungi</taxon>
        <taxon>Fungi incertae sedis</taxon>
        <taxon>Chytridiomycota</taxon>
        <taxon>Chytridiomycota incertae sedis</taxon>
        <taxon>Chytridiomycetes</taxon>
        <taxon>Rhizophydiales</taxon>
        <taxon>Terramycetaceae</taxon>
        <taxon>Boothiomyces</taxon>
    </lineage>
</organism>
<protein>
    <recommendedName>
        <fullName evidence="3">Transcription factor domain-containing protein</fullName>
    </recommendedName>
</protein>
<sequence length="376" mass="43094">MLVPHDKMASRPQTVPEEQERFTLWASCLVFDTYCSMESGHVFSLDERMFPEFVAGWRPKVFNETPAHPPVRKPTQATNTIWENGPYSAMFDRVSDICTYDLYPHATSSTFNYVVWICVILRRILRVVRARVPINSDSPIGDKWWTSQMGLHPSGIQLAFMQIPRNVSYEQLHNSLLLWYANLTDRARAFPSLEVFTDDFNEPPGLDSYYTWSFAAPALEGTLLFLSGFSYLHMGYLDCPNNEKRFRLSLARYADINNLPENPKLFTSRQVLMATLKAVAFLMKRLLKTTDGIHPASIFPSPIQYWAIQPLELFIISTSGLLASRIPPFSEKDFIGALNLVNKYILPTLQQFCNVWPMASHYKAKLESLVTSLQIQ</sequence>
<reference evidence="1" key="1">
    <citation type="submission" date="2020-05" db="EMBL/GenBank/DDBJ databases">
        <title>Phylogenomic resolution of chytrid fungi.</title>
        <authorList>
            <person name="Stajich J.E."/>
            <person name="Amses K."/>
            <person name="Simmons R."/>
            <person name="Seto K."/>
            <person name="Myers J."/>
            <person name="Bonds A."/>
            <person name="Quandt C.A."/>
            <person name="Barry K."/>
            <person name="Liu P."/>
            <person name="Grigoriev I."/>
            <person name="Longcore J.E."/>
            <person name="James T.Y."/>
        </authorList>
    </citation>
    <scope>NUCLEOTIDE SEQUENCE</scope>
    <source>
        <strain evidence="1">PLAUS21</strain>
    </source>
</reference>
<evidence type="ECO:0000313" key="2">
    <source>
        <dbReference type="Proteomes" id="UP001210925"/>
    </source>
</evidence>
<dbReference type="EMBL" id="JADGKB010000031">
    <property type="protein sequence ID" value="KAJ3258061.1"/>
    <property type="molecule type" value="Genomic_DNA"/>
</dbReference>
<evidence type="ECO:0008006" key="3">
    <source>
        <dbReference type="Google" id="ProtNLM"/>
    </source>
</evidence>
<name>A0AAD5Y637_9FUNG</name>